<dbReference type="Gene3D" id="3.30.420.10">
    <property type="entry name" value="Ribonuclease H-like superfamily/Ribonuclease H"/>
    <property type="match status" value="1"/>
</dbReference>
<evidence type="ECO:0000259" key="1">
    <source>
        <dbReference type="Pfam" id="PF13358"/>
    </source>
</evidence>
<evidence type="ECO:0000313" key="3">
    <source>
        <dbReference type="EMBL" id="NML13358.1"/>
    </source>
</evidence>
<dbReference type="RefSeq" id="WP_169575589.1">
    <property type="nucleotide sequence ID" value="NZ_JABBFV010000081.1"/>
</dbReference>
<dbReference type="GO" id="GO:0003676">
    <property type="term" value="F:nucleic acid binding"/>
    <property type="evidence" value="ECO:0007669"/>
    <property type="project" value="InterPro"/>
</dbReference>
<dbReference type="Pfam" id="PF13592">
    <property type="entry name" value="HTH_33"/>
    <property type="match status" value="1"/>
</dbReference>
<sequence>MSVPIKLRGDFSAGDVRAVARRCKDGAQVRRLLAIATILDGHSRSDAALVGGVTRQIVRDWVVRFNAEGPDGLMTRKAPGPTTILNDRHRRALEEIIDTGPTPAIHGVVRWRIIDLGQWLWDEFNISISKQALGHELRTMGYRKLSARPRHHAQNLANIAIFKKSSPPVLAQIRKTLPKGTPVELWWQDEARIGQQTKLTRRWAKRGTRPIAPRDLRRASAWIFGAICPAEGKGAGLVMPHCNSEAMGMHLAEISSQVAPGAHAVLMLDQAGWHISGALTIPANITLLPLPPKCPELNPVENLWQFMRDNWLSNRIFSSYENIVDHCCFAWNLLIDQPWRIMTIGLRQWAHRF</sequence>
<dbReference type="InterPro" id="IPR036397">
    <property type="entry name" value="RNaseH_sf"/>
</dbReference>
<dbReference type="NCBIfam" id="NF033545">
    <property type="entry name" value="transpos_IS630"/>
    <property type="match status" value="1"/>
</dbReference>
<reference evidence="3 4" key="1">
    <citation type="submission" date="2020-04" db="EMBL/GenBank/DDBJ databases">
        <title>Sphingobium sp. AR-3-1 isolated from Arctic soil.</title>
        <authorList>
            <person name="Dahal R.H."/>
            <person name="Chaudhary D.K."/>
        </authorList>
    </citation>
    <scope>NUCLEOTIDE SEQUENCE [LARGE SCALE GENOMIC DNA]</scope>
    <source>
        <strain evidence="3 4">AR-3-1</strain>
    </source>
</reference>
<feature type="domain" description="Winged helix-turn helix" evidence="2">
    <location>
        <begin position="108"/>
        <end position="164"/>
    </location>
</feature>
<dbReference type="SUPFAM" id="SSF46689">
    <property type="entry name" value="Homeodomain-like"/>
    <property type="match status" value="1"/>
</dbReference>
<dbReference type="AlphaFoldDB" id="A0A7X9ZUU7"/>
<dbReference type="InterPro" id="IPR047655">
    <property type="entry name" value="Transpos_IS630-like"/>
</dbReference>
<dbReference type="EMBL" id="JABBFV010000081">
    <property type="protein sequence ID" value="NML13358.1"/>
    <property type="molecule type" value="Genomic_DNA"/>
</dbReference>
<dbReference type="InterPro" id="IPR025959">
    <property type="entry name" value="Winged_HTH_dom"/>
</dbReference>
<gene>
    <name evidence="3" type="ORF">HHL08_25180</name>
</gene>
<dbReference type="Pfam" id="PF13551">
    <property type="entry name" value="HTH_29"/>
    <property type="match status" value="1"/>
</dbReference>
<dbReference type="InterPro" id="IPR009057">
    <property type="entry name" value="Homeodomain-like_sf"/>
</dbReference>
<protein>
    <submittedName>
        <fullName evidence="3">IS630 family transposase</fullName>
    </submittedName>
</protein>
<keyword evidence="4" id="KW-1185">Reference proteome</keyword>
<accession>A0A7X9ZUU7</accession>
<dbReference type="Proteomes" id="UP000519023">
    <property type="component" value="Unassembled WGS sequence"/>
</dbReference>
<proteinExistence type="predicted"/>
<feature type="domain" description="Tc1-like transposase DDE" evidence="1">
    <location>
        <begin position="185"/>
        <end position="322"/>
    </location>
</feature>
<evidence type="ECO:0000259" key="2">
    <source>
        <dbReference type="Pfam" id="PF13592"/>
    </source>
</evidence>
<organism evidence="3 4">
    <name type="scientific">Sphingobium psychrophilum</name>
    <dbReference type="NCBI Taxonomy" id="2728834"/>
    <lineage>
        <taxon>Bacteria</taxon>
        <taxon>Pseudomonadati</taxon>
        <taxon>Pseudomonadota</taxon>
        <taxon>Alphaproteobacteria</taxon>
        <taxon>Sphingomonadales</taxon>
        <taxon>Sphingomonadaceae</taxon>
        <taxon>Sphingobium</taxon>
    </lineage>
</organism>
<evidence type="ECO:0000313" key="4">
    <source>
        <dbReference type="Proteomes" id="UP000519023"/>
    </source>
</evidence>
<comment type="caution">
    <text evidence="3">The sequence shown here is derived from an EMBL/GenBank/DDBJ whole genome shotgun (WGS) entry which is preliminary data.</text>
</comment>
<dbReference type="Pfam" id="PF13358">
    <property type="entry name" value="DDE_3"/>
    <property type="match status" value="1"/>
</dbReference>
<name>A0A7X9ZUU7_9SPHN</name>
<dbReference type="InterPro" id="IPR038717">
    <property type="entry name" value="Tc1-like_DDE_dom"/>
</dbReference>